<dbReference type="InterPro" id="IPR010982">
    <property type="entry name" value="Lambda_DNA-bd_dom_sf"/>
</dbReference>
<dbReference type="STRING" id="1122192.SAMN02745673_04552"/>
<feature type="compositionally biased region" description="Low complexity" evidence="1">
    <location>
        <begin position="93"/>
        <end position="103"/>
    </location>
</feature>
<evidence type="ECO:0000256" key="1">
    <source>
        <dbReference type="SAM" id="MobiDB-lite"/>
    </source>
</evidence>
<gene>
    <name evidence="3" type="ORF">SAMN02745673_04552</name>
</gene>
<reference evidence="3 4" key="1">
    <citation type="submission" date="2017-02" db="EMBL/GenBank/DDBJ databases">
        <authorList>
            <person name="Peterson S.W."/>
        </authorList>
    </citation>
    <scope>NUCLEOTIDE SEQUENCE [LARGE SCALE GENOMIC DNA]</scope>
    <source>
        <strain evidence="3 4">DSM 45154</strain>
    </source>
</reference>
<keyword evidence="3" id="KW-0456">Lyase</keyword>
<dbReference type="Pfam" id="PF01381">
    <property type="entry name" value="HTH_3"/>
    <property type="match status" value="1"/>
</dbReference>
<dbReference type="SMART" id="SM00530">
    <property type="entry name" value="HTH_XRE"/>
    <property type="match status" value="1"/>
</dbReference>
<dbReference type="OrthoDB" id="4498936at2"/>
<feature type="domain" description="HTH cro/C1-type" evidence="2">
    <location>
        <begin position="31"/>
        <end position="85"/>
    </location>
</feature>
<evidence type="ECO:0000259" key="2">
    <source>
        <dbReference type="PROSITE" id="PS50943"/>
    </source>
</evidence>
<dbReference type="PROSITE" id="PS50943">
    <property type="entry name" value="HTH_CROC1"/>
    <property type="match status" value="1"/>
</dbReference>
<accession>A0A1T4T624</accession>
<protein>
    <submittedName>
        <fullName evidence="3">Cyanate lyase</fullName>
    </submittedName>
</protein>
<dbReference type="EMBL" id="FUWS01000015">
    <property type="protein sequence ID" value="SKA35892.1"/>
    <property type="molecule type" value="Genomic_DNA"/>
</dbReference>
<dbReference type="InterPro" id="IPR001387">
    <property type="entry name" value="Cro/C1-type_HTH"/>
</dbReference>
<dbReference type="RefSeq" id="WP_078763774.1">
    <property type="nucleotide sequence ID" value="NZ_FUWS01000015.1"/>
</dbReference>
<dbReference type="SUPFAM" id="SSF47413">
    <property type="entry name" value="lambda repressor-like DNA-binding domains"/>
    <property type="match status" value="1"/>
</dbReference>
<proteinExistence type="predicted"/>
<dbReference type="AlphaFoldDB" id="A0A1T4T624"/>
<dbReference type="GO" id="GO:0003677">
    <property type="term" value="F:DNA binding"/>
    <property type="evidence" value="ECO:0007669"/>
    <property type="project" value="InterPro"/>
</dbReference>
<keyword evidence="4" id="KW-1185">Reference proteome</keyword>
<organism evidence="3 4">
    <name type="scientific">Marinactinospora thermotolerans DSM 45154</name>
    <dbReference type="NCBI Taxonomy" id="1122192"/>
    <lineage>
        <taxon>Bacteria</taxon>
        <taxon>Bacillati</taxon>
        <taxon>Actinomycetota</taxon>
        <taxon>Actinomycetes</taxon>
        <taxon>Streptosporangiales</taxon>
        <taxon>Nocardiopsidaceae</taxon>
        <taxon>Marinactinospora</taxon>
    </lineage>
</organism>
<evidence type="ECO:0000313" key="3">
    <source>
        <dbReference type="EMBL" id="SKA35892.1"/>
    </source>
</evidence>
<dbReference type="Gene3D" id="1.10.260.40">
    <property type="entry name" value="lambda repressor-like DNA-binding domains"/>
    <property type="match status" value="1"/>
</dbReference>
<name>A0A1T4T624_9ACTN</name>
<dbReference type="GO" id="GO:0016829">
    <property type="term" value="F:lyase activity"/>
    <property type="evidence" value="ECO:0007669"/>
    <property type="project" value="UniProtKB-KW"/>
</dbReference>
<evidence type="ECO:0000313" key="4">
    <source>
        <dbReference type="Proteomes" id="UP000190637"/>
    </source>
</evidence>
<dbReference type="CDD" id="cd00093">
    <property type="entry name" value="HTH_XRE"/>
    <property type="match status" value="1"/>
</dbReference>
<dbReference type="Proteomes" id="UP000190637">
    <property type="component" value="Unassembled WGS sequence"/>
</dbReference>
<feature type="region of interest" description="Disordered" evidence="1">
    <location>
        <begin position="93"/>
        <end position="118"/>
    </location>
</feature>
<sequence>MPQRDGALPPEFWTRPAVASALSSCDVAAIIEAIRLAHGWSQSHLARTLGYSQSWVSRVVNGQQSLTIDQVREVSHRLGVPVHLLRFASAGPIPGASAPSRPSTTRVAGDGKGADPTRRRDFGKVLALATLPRPAGAGRGDIDETTAPTLRAITGGQRRLDASAPARELANAAVAHLELTGRTLARAHRTPFARDIAAAASEAAGFAAWLHVDMGDDGSARRHYRAAVERAGQAGHALLAAYMLGSLAAFEIDDDDPSLGLTLTAEAGRRLGHNAHPTARAWLACVRALGHAGRGDAAAAHREIASAEAAVNRSDNSEPPWPWVFAFDEAKVAGYRALTAVRLRQPNEARRAFSDAFGGVRPGAKQGAVLMVELASAHADAGDVDEAFRLAGEALRTGVLFRSERIIGRVRRFRRHYRGPRARCVSLLDEQLTEALLSGALPA</sequence>